<dbReference type="OrthoDB" id="525602at2759"/>
<dbReference type="PANTHER" id="PTHR35532">
    <property type="entry name" value="SIMILAR TO POLYHYDROXYALKANOATE DEPOLYMERASE"/>
    <property type="match status" value="1"/>
</dbReference>
<evidence type="ECO:0000259" key="1">
    <source>
        <dbReference type="Pfam" id="PF01841"/>
    </source>
</evidence>
<sequence>MPEADQKSLPGKQRDFLATHCKLAIQARGATAYAQGVPTDLFENNVIPYASLDEPREDWRTFFRGKLAPLVEDAATTLDAARTLNALIWTLEGWNVTICAEPTPDLLSPSQVLSRGCGTASSLAVFLVDACRAVGVPARVAGVAAWKLSNGTRGYHHWVEVWHAGAWSFTDPLPCTGMDAAEGATRPFNETWFFPDPVRSSKPGSLGRGVWASSYKYTGKVFPLPWRDDYSSNVPGIDVTKHYLEDDQQVAQETVAP</sequence>
<dbReference type="AlphaFoldDB" id="A0A836BQL8"/>
<dbReference type="SUPFAM" id="SSF54001">
    <property type="entry name" value="Cysteine proteinases"/>
    <property type="match status" value="1"/>
</dbReference>
<accession>A0A836BQL8</accession>
<dbReference type="PANTHER" id="PTHR35532:SF5">
    <property type="entry name" value="CARBOHYDRATE-BINDING DOMAIN-CONTAINING PROTEIN"/>
    <property type="match status" value="1"/>
</dbReference>
<organism evidence="2 3">
    <name type="scientific">Edaphochlamys debaryana</name>
    <dbReference type="NCBI Taxonomy" id="47281"/>
    <lineage>
        <taxon>Eukaryota</taxon>
        <taxon>Viridiplantae</taxon>
        <taxon>Chlorophyta</taxon>
        <taxon>core chlorophytes</taxon>
        <taxon>Chlorophyceae</taxon>
        <taxon>CS clade</taxon>
        <taxon>Chlamydomonadales</taxon>
        <taxon>Chlamydomonadales incertae sedis</taxon>
        <taxon>Edaphochlamys</taxon>
    </lineage>
</organism>
<proteinExistence type="predicted"/>
<name>A0A836BQL8_9CHLO</name>
<reference evidence="2" key="1">
    <citation type="journal article" date="2020" name="bioRxiv">
        <title>Comparative genomics of Chlamydomonas.</title>
        <authorList>
            <person name="Craig R.J."/>
            <person name="Hasan A.R."/>
            <person name="Ness R.W."/>
            <person name="Keightley P.D."/>
        </authorList>
    </citation>
    <scope>NUCLEOTIDE SEQUENCE</scope>
    <source>
        <strain evidence="2">CCAP 11/70</strain>
    </source>
</reference>
<dbReference type="Gene3D" id="3.10.620.30">
    <property type="match status" value="1"/>
</dbReference>
<feature type="domain" description="Transglutaminase-like" evidence="1">
    <location>
        <begin position="92"/>
        <end position="172"/>
    </location>
</feature>
<dbReference type="InterPro" id="IPR002931">
    <property type="entry name" value="Transglutaminase-like"/>
</dbReference>
<protein>
    <recommendedName>
        <fullName evidence="1">Transglutaminase-like domain-containing protein</fullName>
    </recommendedName>
</protein>
<dbReference type="Proteomes" id="UP000612055">
    <property type="component" value="Unassembled WGS sequence"/>
</dbReference>
<gene>
    <name evidence="2" type="ORF">HYH03_015950</name>
</gene>
<dbReference type="InterPro" id="IPR038765">
    <property type="entry name" value="Papain-like_cys_pep_sf"/>
</dbReference>
<keyword evidence="3" id="KW-1185">Reference proteome</keyword>
<dbReference type="Pfam" id="PF01841">
    <property type="entry name" value="Transglut_core"/>
    <property type="match status" value="1"/>
</dbReference>
<evidence type="ECO:0000313" key="3">
    <source>
        <dbReference type="Proteomes" id="UP000612055"/>
    </source>
</evidence>
<dbReference type="EMBL" id="JAEHOE010000132">
    <property type="protein sequence ID" value="KAG2485275.1"/>
    <property type="molecule type" value="Genomic_DNA"/>
</dbReference>
<evidence type="ECO:0000313" key="2">
    <source>
        <dbReference type="EMBL" id="KAG2485275.1"/>
    </source>
</evidence>
<comment type="caution">
    <text evidence="2">The sequence shown here is derived from an EMBL/GenBank/DDBJ whole genome shotgun (WGS) entry which is preliminary data.</text>
</comment>